<dbReference type="Gene3D" id="3.30.565.10">
    <property type="entry name" value="Histidine kinase-like ATPase, C-terminal domain"/>
    <property type="match status" value="1"/>
</dbReference>
<evidence type="ECO:0000256" key="1">
    <source>
        <dbReference type="ARBA" id="ARBA00000085"/>
    </source>
</evidence>
<dbReference type="InterPro" id="IPR003594">
    <property type="entry name" value="HATPase_dom"/>
</dbReference>
<dbReference type="Pfam" id="PF00512">
    <property type="entry name" value="HisKA"/>
    <property type="match status" value="1"/>
</dbReference>
<keyword evidence="3" id="KW-0597">Phosphoprotein</keyword>
<dbReference type="InterPro" id="IPR004358">
    <property type="entry name" value="Sig_transdc_His_kin-like_C"/>
</dbReference>
<dbReference type="RefSeq" id="WP_273601288.1">
    <property type="nucleotide sequence ID" value="NZ_JAQQXT010000010.1"/>
</dbReference>
<dbReference type="PROSITE" id="PS50113">
    <property type="entry name" value="PAC"/>
    <property type="match status" value="1"/>
</dbReference>
<dbReference type="Pfam" id="PF13426">
    <property type="entry name" value="PAS_9"/>
    <property type="match status" value="1"/>
</dbReference>
<keyword evidence="5" id="KW-0418">Kinase</keyword>
<evidence type="ECO:0000256" key="6">
    <source>
        <dbReference type="ARBA" id="ARBA00023136"/>
    </source>
</evidence>
<dbReference type="PROSITE" id="PS50112">
    <property type="entry name" value="PAS"/>
    <property type="match status" value="1"/>
</dbReference>
<dbReference type="InterPro" id="IPR001610">
    <property type="entry name" value="PAC"/>
</dbReference>
<evidence type="ECO:0000256" key="2">
    <source>
        <dbReference type="ARBA" id="ARBA00012438"/>
    </source>
</evidence>
<feature type="domain" description="PAS" evidence="8">
    <location>
        <begin position="18"/>
        <end position="74"/>
    </location>
</feature>
<dbReference type="InterPro" id="IPR036890">
    <property type="entry name" value="HATPase_C_sf"/>
</dbReference>
<keyword evidence="11" id="KW-1185">Reference proteome</keyword>
<organism evidence="10 11">
    <name type="scientific">Roseateles albus</name>
    <dbReference type="NCBI Taxonomy" id="2987525"/>
    <lineage>
        <taxon>Bacteria</taxon>
        <taxon>Pseudomonadati</taxon>
        <taxon>Pseudomonadota</taxon>
        <taxon>Betaproteobacteria</taxon>
        <taxon>Burkholderiales</taxon>
        <taxon>Sphaerotilaceae</taxon>
        <taxon>Roseateles</taxon>
    </lineage>
</organism>
<dbReference type="SUPFAM" id="SSF47384">
    <property type="entry name" value="Homodimeric domain of signal transducing histidine kinase"/>
    <property type="match status" value="1"/>
</dbReference>
<protein>
    <recommendedName>
        <fullName evidence="2">histidine kinase</fullName>
        <ecNumber evidence="2">2.7.13.3</ecNumber>
    </recommendedName>
</protein>
<dbReference type="CDD" id="cd00130">
    <property type="entry name" value="PAS"/>
    <property type="match status" value="1"/>
</dbReference>
<evidence type="ECO:0000259" key="9">
    <source>
        <dbReference type="PROSITE" id="PS50113"/>
    </source>
</evidence>
<evidence type="ECO:0000259" key="7">
    <source>
        <dbReference type="PROSITE" id="PS50109"/>
    </source>
</evidence>
<gene>
    <name evidence="10" type="ORF">PRZ03_16100</name>
</gene>
<keyword evidence="6" id="KW-0472">Membrane</keyword>
<dbReference type="Proteomes" id="UP001221189">
    <property type="component" value="Unassembled WGS sequence"/>
</dbReference>
<dbReference type="NCBIfam" id="TIGR00229">
    <property type="entry name" value="sensory_box"/>
    <property type="match status" value="1"/>
</dbReference>
<comment type="caution">
    <text evidence="10">The sequence shown here is derived from an EMBL/GenBank/DDBJ whole genome shotgun (WGS) entry which is preliminary data.</text>
</comment>
<dbReference type="CDD" id="cd00082">
    <property type="entry name" value="HisKA"/>
    <property type="match status" value="1"/>
</dbReference>
<comment type="catalytic activity">
    <reaction evidence="1">
        <text>ATP + protein L-histidine = ADP + protein N-phospho-L-histidine.</text>
        <dbReference type="EC" id="2.7.13.3"/>
    </reaction>
</comment>
<reference evidence="10 11" key="1">
    <citation type="submission" date="2022-10" db="EMBL/GenBank/DDBJ databases">
        <title>Paucibacter sp. hw1 Genome sequencing.</title>
        <authorList>
            <person name="Park S."/>
        </authorList>
    </citation>
    <scope>NUCLEOTIDE SEQUENCE [LARGE SCALE GENOMIC DNA]</scope>
    <source>
        <strain evidence="11">hw1</strain>
    </source>
</reference>
<sequence>MSHEPAASPPSPPAQLSELEAYKRALDEHAIVAITDARGSICYVNDKFCAISKWSREELIGSDHRIINSGHHPKAFIRELWETISSGRVWKGELKNLAKDGSIYWVETTIVPFLGADGSPAQYVAIRAEITARKLLEQHNEEMLLELQAANRELNDFAYIVSHDLKAPLRGISSLASWLMSDYADKLGAEGAQQLGLIDNRVKRLGALVDGILAYSRAGRGREERRLVNLDALVRNSIELLAPPPHLMIELNGTLPSVQIDPFKAQQLFQNLLSNAIKYMDKAAGRVTVSCAVIGPMWQFTVADNGPGIEARFFDKIFQLFQTLSPRDKVESTGVGLALVKKIVELEGGRVWVESTPGEGAAFHFTLPAEIV</sequence>
<evidence type="ECO:0000256" key="4">
    <source>
        <dbReference type="ARBA" id="ARBA00022679"/>
    </source>
</evidence>
<feature type="domain" description="PAC" evidence="9">
    <location>
        <begin position="90"/>
        <end position="142"/>
    </location>
</feature>
<dbReference type="InterPro" id="IPR000014">
    <property type="entry name" value="PAS"/>
</dbReference>
<name>A0ABT5KGX4_9BURK</name>
<dbReference type="GO" id="GO:0005524">
    <property type="term" value="F:ATP binding"/>
    <property type="evidence" value="ECO:0007669"/>
    <property type="project" value="UniProtKB-KW"/>
</dbReference>
<dbReference type="InterPro" id="IPR005467">
    <property type="entry name" value="His_kinase_dom"/>
</dbReference>
<proteinExistence type="predicted"/>
<dbReference type="InterPro" id="IPR003661">
    <property type="entry name" value="HisK_dim/P_dom"/>
</dbReference>
<dbReference type="PRINTS" id="PR00344">
    <property type="entry name" value="BCTRLSENSOR"/>
</dbReference>
<dbReference type="InterPro" id="IPR036097">
    <property type="entry name" value="HisK_dim/P_sf"/>
</dbReference>
<dbReference type="SMART" id="SM00388">
    <property type="entry name" value="HisKA"/>
    <property type="match status" value="1"/>
</dbReference>
<accession>A0ABT5KGX4</accession>
<dbReference type="EC" id="2.7.13.3" evidence="2"/>
<keyword evidence="4" id="KW-0808">Transferase</keyword>
<evidence type="ECO:0000313" key="10">
    <source>
        <dbReference type="EMBL" id="MDC8773110.1"/>
    </source>
</evidence>
<dbReference type="Gene3D" id="1.10.287.130">
    <property type="match status" value="1"/>
</dbReference>
<dbReference type="PANTHER" id="PTHR42878:SF15">
    <property type="entry name" value="BACTERIOPHYTOCHROME"/>
    <property type="match status" value="1"/>
</dbReference>
<keyword evidence="10" id="KW-0067">ATP-binding</keyword>
<dbReference type="InterPro" id="IPR050351">
    <property type="entry name" value="BphY/WalK/GraS-like"/>
</dbReference>
<dbReference type="SMART" id="SM00387">
    <property type="entry name" value="HATPase_c"/>
    <property type="match status" value="1"/>
</dbReference>
<evidence type="ECO:0000256" key="3">
    <source>
        <dbReference type="ARBA" id="ARBA00022553"/>
    </source>
</evidence>
<dbReference type="SUPFAM" id="SSF55785">
    <property type="entry name" value="PYP-like sensor domain (PAS domain)"/>
    <property type="match status" value="1"/>
</dbReference>
<dbReference type="InterPro" id="IPR035965">
    <property type="entry name" value="PAS-like_dom_sf"/>
</dbReference>
<evidence type="ECO:0000256" key="5">
    <source>
        <dbReference type="ARBA" id="ARBA00022777"/>
    </source>
</evidence>
<dbReference type="Pfam" id="PF02518">
    <property type="entry name" value="HATPase_c"/>
    <property type="match status" value="1"/>
</dbReference>
<dbReference type="InterPro" id="IPR000700">
    <property type="entry name" value="PAS-assoc_C"/>
</dbReference>
<evidence type="ECO:0000313" key="11">
    <source>
        <dbReference type="Proteomes" id="UP001221189"/>
    </source>
</evidence>
<evidence type="ECO:0000259" key="8">
    <source>
        <dbReference type="PROSITE" id="PS50112"/>
    </source>
</evidence>
<keyword evidence="10" id="KW-0547">Nucleotide-binding</keyword>
<dbReference type="PROSITE" id="PS50109">
    <property type="entry name" value="HIS_KIN"/>
    <property type="match status" value="1"/>
</dbReference>
<dbReference type="SMART" id="SM00086">
    <property type="entry name" value="PAC"/>
    <property type="match status" value="1"/>
</dbReference>
<dbReference type="SUPFAM" id="SSF55874">
    <property type="entry name" value="ATPase domain of HSP90 chaperone/DNA topoisomerase II/histidine kinase"/>
    <property type="match status" value="1"/>
</dbReference>
<feature type="domain" description="Histidine kinase" evidence="7">
    <location>
        <begin position="160"/>
        <end position="371"/>
    </location>
</feature>
<dbReference type="PANTHER" id="PTHR42878">
    <property type="entry name" value="TWO-COMPONENT HISTIDINE KINASE"/>
    <property type="match status" value="1"/>
</dbReference>
<dbReference type="Gene3D" id="3.30.450.20">
    <property type="entry name" value="PAS domain"/>
    <property type="match status" value="1"/>
</dbReference>
<dbReference type="EMBL" id="JAQQXT010000010">
    <property type="protein sequence ID" value="MDC8773110.1"/>
    <property type="molecule type" value="Genomic_DNA"/>
</dbReference>